<evidence type="ECO:0000313" key="2">
    <source>
        <dbReference type="EMBL" id="RTZ49715.1"/>
    </source>
</evidence>
<gene>
    <name evidence="2" type="ORF">EJ377_05265</name>
</gene>
<sequence>MYNSLRKTIFGGDNVVNLSDVRYLPRWIILIIDIIILVISLFLSTYIIEKITQKEFIYHDDKSTVFAFIIVVNTVFMYLFKTYAGIIRHSTFIDLFKLLVSCFCTMFTIGTINMFYFWTSGSKFILTPYLILYFVISFMGLFLLGSMLKNFSYRKRI</sequence>
<organism evidence="2 3">
    <name type="scientific">Chryseobacterium arthrosphaerae</name>
    <dbReference type="NCBI Taxonomy" id="651561"/>
    <lineage>
        <taxon>Bacteria</taxon>
        <taxon>Pseudomonadati</taxon>
        <taxon>Bacteroidota</taxon>
        <taxon>Flavobacteriia</taxon>
        <taxon>Flavobacteriales</taxon>
        <taxon>Weeksellaceae</taxon>
        <taxon>Chryseobacterium group</taxon>
        <taxon>Chryseobacterium</taxon>
    </lineage>
</organism>
<feature type="transmembrane region" description="Helical" evidence="1">
    <location>
        <begin position="63"/>
        <end position="83"/>
    </location>
</feature>
<protein>
    <recommendedName>
        <fullName evidence="4">Polysaccharide biosynthesis protein</fullName>
    </recommendedName>
</protein>
<keyword evidence="1" id="KW-0812">Transmembrane</keyword>
<evidence type="ECO:0008006" key="4">
    <source>
        <dbReference type="Google" id="ProtNLM"/>
    </source>
</evidence>
<dbReference type="Proteomes" id="UP000276953">
    <property type="component" value="Unassembled WGS sequence"/>
</dbReference>
<reference evidence="2 3" key="1">
    <citation type="submission" date="2018-12" db="EMBL/GenBank/DDBJ databases">
        <title>Draft Genome Sequence of Chryseobacterium arthrosphaerae strain ED882-96 Isolated from the Blood of a Patient with Liver Cirrhosis in Taiwan.</title>
        <authorList>
            <person name="Lin J.-N."/>
            <person name="Lai C.-H."/>
            <person name="Yang C.-H."/>
            <person name="Huang Y.-H."/>
        </authorList>
    </citation>
    <scope>NUCLEOTIDE SEQUENCE [LARGE SCALE GENOMIC DNA]</scope>
    <source>
        <strain evidence="2 3">ED882-96</strain>
    </source>
</reference>
<feature type="transmembrane region" description="Helical" evidence="1">
    <location>
        <begin position="130"/>
        <end position="148"/>
    </location>
</feature>
<accession>A0A3S0N506</accession>
<keyword evidence="1" id="KW-1133">Transmembrane helix</keyword>
<dbReference type="EMBL" id="RYFC01000001">
    <property type="protein sequence ID" value="RTZ49715.1"/>
    <property type="molecule type" value="Genomic_DNA"/>
</dbReference>
<dbReference type="AlphaFoldDB" id="A0A3S0N506"/>
<comment type="caution">
    <text evidence="2">The sequence shown here is derived from an EMBL/GenBank/DDBJ whole genome shotgun (WGS) entry which is preliminary data.</text>
</comment>
<keyword evidence="1" id="KW-0472">Membrane</keyword>
<feature type="transmembrane region" description="Helical" evidence="1">
    <location>
        <begin position="95"/>
        <end position="118"/>
    </location>
</feature>
<evidence type="ECO:0000256" key="1">
    <source>
        <dbReference type="SAM" id="Phobius"/>
    </source>
</evidence>
<name>A0A3S0N506_9FLAO</name>
<feature type="transmembrane region" description="Helical" evidence="1">
    <location>
        <begin position="27"/>
        <end position="48"/>
    </location>
</feature>
<proteinExistence type="predicted"/>
<evidence type="ECO:0000313" key="3">
    <source>
        <dbReference type="Proteomes" id="UP000276953"/>
    </source>
</evidence>